<name>A0AAE1PXI0_9EUCA</name>
<dbReference type="Proteomes" id="UP001292094">
    <property type="component" value="Unassembled WGS sequence"/>
</dbReference>
<evidence type="ECO:0000313" key="2">
    <source>
        <dbReference type="EMBL" id="KAK4314842.1"/>
    </source>
</evidence>
<reference evidence="2" key="1">
    <citation type="submission" date="2023-11" db="EMBL/GenBank/DDBJ databases">
        <title>Genome assemblies of two species of porcelain crab, Petrolisthes cinctipes and Petrolisthes manimaculis (Anomura: Porcellanidae).</title>
        <authorList>
            <person name="Angst P."/>
        </authorList>
    </citation>
    <scope>NUCLEOTIDE SEQUENCE</scope>
    <source>
        <strain evidence="2">PB745_02</strain>
        <tissue evidence="2">Gill</tissue>
    </source>
</reference>
<organism evidence="2 3">
    <name type="scientific">Petrolisthes manimaculis</name>
    <dbReference type="NCBI Taxonomy" id="1843537"/>
    <lineage>
        <taxon>Eukaryota</taxon>
        <taxon>Metazoa</taxon>
        <taxon>Ecdysozoa</taxon>
        <taxon>Arthropoda</taxon>
        <taxon>Crustacea</taxon>
        <taxon>Multicrustacea</taxon>
        <taxon>Malacostraca</taxon>
        <taxon>Eumalacostraca</taxon>
        <taxon>Eucarida</taxon>
        <taxon>Decapoda</taxon>
        <taxon>Pleocyemata</taxon>
        <taxon>Anomura</taxon>
        <taxon>Galatheoidea</taxon>
        <taxon>Porcellanidae</taxon>
        <taxon>Petrolisthes</taxon>
    </lineage>
</organism>
<gene>
    <name evidence="2" type="ORF">Pmani_013899</name>
</gene>
<feature type="region of interest" description="Disordered" evidence="1">
    <location>
        <begin position="1"/>
        <end position="23"/>
    </location>
</feature>
<dbReference type="AlphaFoldDB" id="A0AAE1PXI0"/>
<evidence type="ECO:0000313" key="3">
    <source>
        <dbReference type="Proteomes" id="UP001292094"/>
    </source>
</evidence>
<feature type="region of interest" description="Disordered" evidence="1">
    <location>
        <begin position="67"/>
        <end position="91"/>
    </location>
</feature>
<proteinExistence type="predicted"/>
<feature type="compositionally biased region" description="Basic and acidic residues" evidence="1">
    <location>
        <begin position="67"/>
        <end position="76"/>
    </location>
</feature>
<keyword evidence="3" id="KW-1185">Reference proteome</keyword>
<protein>
    <submittedName>
        <fullName evidence="2">Uncharacterized protein</fullName>
    </submittedName>
</protein>
<evidence type="ECO:0000256" key="1">
    <source>
        <dbReference type="SAM" id="MobiDB-lite"/>
    </source>
</evidence>
<accession>A0AAE1PXI0</accession>
<dbReference type="EMBL" id="JAWZYT010001177">
    <property type="protein sequence ID" value="KAK4314842.1"/>
    <property type="molecule type" value="Genomic_DNA"/>
</dbReference>
<feature type="compositionally biased region" description="Polar residues" evidence="1">
    <location>
        <begin position="81"/>
        <end position="91"/>
    </location>
</feature>
<sequence>MEEEKQQFQLQGEAARSPYSSQSRGMVLQVYQYLRMRSPLMCEADLEAETAAATGISVRTLQRIKKEDIEASHNQDPDTPGQLTATSQGWP</sequence>
<comment type="caution">
    <text evidence="2">The sequence shown here is derived from an EMBL/GenBank/DDBJ whole genome shotgun (WGS) entry which is preliminary data.</text>
</comment>